<name>A0A562URI3_9ACTN</name>
<protein>
    <submittedName>
        <fullName evidence="5">DNA-binding MarR family transcriptional regulator</fullName>
    </submittedName>
</protein>
<dbReference type="PROSITE" id="PS50995">
    <property type="entry name" value="HTH_MARR_2"/>
    <property type="match status" value="1"/>
</dbReference>
<dbReference type="InterPro" id="IPR036388">
    <property type="entry name" value="WH-like_DNA-bd_sf"/>
</dbReference>
<dbReference type="Proteomes" id="UP000321617">
    <property type="component" value="Unassembled WGS sequence"/>
</dbReference>
<dbReference type="PANTHER" id="PTHR42756:SF1">
    <property type="entry name" value="TRANSCRIPTIONAL REPRESSOR OF EMRAB OPERON"/>
    <property type="match status" value="1"/>
</dbReference>
<dbReference type="EMBL" id="VLLL01000008">
    <property type="protein sequence ID" value="TWJ08224.1"/>
    <property type="molecule type" value="Genomic_DNA"/>
</dbReference>
<dbReference type="Gene3D" id="1.10.10.10">
    <property type="entry name" value="Winged helix-like DNA-binding domain superfamily/Winged helix DNA-binding domain"/>
    <property type="match status" value="1"/>
</dbReference>
<dbReference type="GO" id="GO:0003700">
    <property type="term" value="F:DNA-binding transcription factor activity"/>
    <property type="evidence" value="ECO:0007669"/>
    <property type="project" value="InterPro"/>
</dbReference>
<sequence>MTTVPVEQRLGLDIKRAEQALMAEKNRVLAAHGLTVAQYAVLLTLRESPGISGAGIARACLVTPQAASAVLKTLELKGLVARSRDEWTRNSSHIELTAEGGHLLAEADRDAAAVEQRILDVLTDAERTTLRGLLERCVSAVHPGGDTRKP</sequence>
<feature type="domain" description="HTH marR-type" evidence="4">
    <location>
        <begin position="7"/>
        <end position="139"/>
    </location>
</feature>
<keyword evidence="6" id="KW-1185">Reference proteome</keyword>
<dbReference type="InterPro" id="IPR036390">
    <property type="entry name" value="WH_DNA-bd_sf"/>
</dbReference>
<evidence type="ECO:0000256" key="3">
    <source>
        <dbReference type="ARBA" id="ARBA00023163"/>
    </source>
</evidence>
<gene>
    <name evidence="5" type="ORF">LX16_4447</name>
</gene>
<dbReference type="SUPFAM" id="SSF46785">
    <property type="entry name" value="Winged helix' DNA-binding domain"/>
    <property type="match status" value="1"/>
</dbReference>
<dbReference type="Pfam" id="PF12802">
    <property type="entry name" value="MarR_2"/>
    <property type="match status" value="1"/>
</dbReference>
<dbReference type="RefSeq" id="WP_147142555.1">
    <property type="nucleotide sequence ID" value="NZ_BAABIJ010000004.1"/>
</dbReference>
<dbReference type="SMART" id="SM00347">
    <property type="entry name" value="HTH_MARR"/>
    <property type="match status" value="1"/>
</dbReference>
<keyword evidence="2 5" id="KW-0238">DNA-binding</keyword>
<evidence type="ECO:0000256" key="2">
    <source>
        <dbReference type="ARBA" id="ARBA00023125"/>
    </source>
</evidence>
<evidence type="ECO:0000313" key="6">
    <source>
        <dbReference type="Proteomes" id="UP000321617"/>
    </source>
</evidence>
<organism evidence="5 6">
    <name type="scientific">Stackebrandtia albiflava</name>
    <dbReference type="NCBI Taxonomy" id="406432"/>
    <lineage>
        <taxon>Bacteria</taxon>
        <taxon>Bacillati</taxon>
        <taxon>Actinomycetota</taxon>
        <taxon>Actinomycetes</taxon>
        <taxon>Glycomycetales</taxon>
        <taxon>Glycomycetaceae</taxon>
        <taxon>Stackebrandtia</taxon>
    </lineage>
</organism>
<dbReference type="InterPro" id="IPR000835">
    <property type="entry name" value="HTH_MarR-typ"/>
</dbReference>
<evidence type="ECO:0000259" key="4">
    <source>
        <dbReference type="PROSITE" id="PS50995"/>
    </source>
</evidence>
<comment type="caution">
    <text evidence="5">The sequence shown here is derived from an EMBL/GenBank/DDBJ whole genome shotgun (WGS) entry which is preliminary data.</text>
</comment>
<keyword evidence="3" id="KW-0804">Transcription</keyword>
<accession>A0A562URI3</accession>
<keyword evidence="1" id="KW-0805">Transcription regulation</keyword>
<evidence type="ECO:0000256" key="1">
    <source>
        <dbReference type="ARBA" id="ARBA00023015"/>
    </source>
</evidence>
<evidence type="ECO:0000313" key="5">
    <source>
        <dbReference type="EMBL" id="TWJ08224.1"/>
    </source>
</evidence>
<dbReference type="GO" id="GO:0003677">
    <property type="term" value="F:DNA binding"/>
    <property type="evidence" value="ECO:0007669"/>
    <property type="project" value="UniProtKB-KW"/>
</dbReference>
<reference evidence="5 6" key="1">
    <citation type="journal article" date="2013" name="Stand. Genomic Sci.">
        <title>Genomic Encyclopedia of Type Strains, Phase I: The one thousand microbial genomes (KMG-I) project.</title>
        <authorList>
            <person name="Kyrpides N.C."/>
            <person name="Woyke T."/>
            <person name="Eisen J.A."/>
            <person name="Garrity G."/>
            <person name="Lilburn T.G."/>
            <person name="Beck B.J."/>
            <person name="Whitman W.B."/>
            <person name="Hugenholtz P."/>
            <person name="Klenk H.P."/>
        </authorList>
    </citation>
    <scope>NUCLEOTIDE SEQUENCE [LARGE SCALE GENOMIC DNA]</scope>
    <source>
        <strain evidence="5 6">DSM 45044</strain>
    </source>
</reference>
<proteinExistence type="predicted"/>
<dbReference type="AlphaFoldDB" id="A0A562URI3"/>
<dbReference type="PANTHER" id="PTHR42756">
    <property type="entry name" value="TRANSCRIPTIONAL REGULATOR, MARR"/>
    <property type="match status" value="1"/>
</dbReference>
<dbReference type="OrthoDB" id="3177763at2"/>